<proteinExistence type="predicted"/>
<dbReference type="RefSeq" id="WP_255866407.1">
    <property type="nucleotide sequence ID" value="NZ_CP104263.1"/>
</dbReference>
<dbReference type="CDD" id="cd02603">
    <property type="entry name" value="HAD_sEH-N_like"/>
    <property type="match status" value="1"/>
</dbReference>
<dbReference type="InterPro" id="IPR036412">
    <property type="entry name" value="HAD-like_sf"/>
</dbReference>
<dbReference type="InterPro" id="IPR023214">
    <property type="entry name" value="HAD_sf"/>
</dbReference>
<dbReference type="EMBL" id="JANFLP010000017">
    <property type="protein sequence ID" value="MCQ1951332.1"/>
    <property type="molecule type" value="Genomic_DNA"/>
</dbReference>
<dbReference type="SUPFAM" id="SSF56784">
    <property type="entry name" value="HAD-like"/>
    <property type="match status" value="1"/>
</dbReference>
<evidence type="ECO:0000313" key="2">
    <source>
        <dbReference type="Proteomes" id="UP001206924"/>
    </source>
</evidence>
<name>A0ABT1NUQ3_9MICC</name>
<comment type="caution">
    <text evidence="1">The sequence shown here is derived from an EMBL/GenBank/DDBJ whole genome shotgun (WGS) entry which is preliminary data.</text>
</comment>
<accession>A0ABT1NUQ3</accession>
<dbReference type="InterPro" id="IPR006439">
    <property type="entry name" value="HAD-SF_hydro_IA"/>
</dbReference>
<dbReference type="PANTHER" id="PTHR43611:SF3">
    <property type="entry name" value="FLAVIN MONONUCLEOTIDE HYDROLASE 1, CHLOROPLATIC"/>
    <property type="match status" value="1"/>
</dbReference>
<dbReference type="Gene3D" id="3.40.50.1000">
    <property type="entry name" value="HAD superfamily/HAD-like"/>
    <property type="match status" value="1"/>
</dbReference>
<dbReference type="Gene3D" id="1.10.150.240">
    <property type="entry name" value="Putative phosphatase, domain 2"/>
    <property type="match status" value="1"/>
</dbReference>
<gene>
    <name evidence="1" type="ORF">NNX28_15540</name>
</gene>
<dbReference type="PRINTS" id="PR00413">
    <property type="entry name" value="HADHALOGNASE"/>
</dbReference>
<dbReference type="InterPro" id="IPR023198">
    <property type="entry name" value="PGP-like_dom2"/>
</dbReference>
<organism evidence="1 2">
    <name type="scientific">Arthrobacter jinronghuae</name>
    <dbReference type="NCBI Taxonomy" id="2964609"/>
    <lineage>
        <taxon>Bacteria</taxon>
        <taxon>Bacillati</taxon>
        <taxon>Actinomycetota</taxon>
        <taxon>Actinomycetes</taxon>
        <taxon>Micrococcales</taxon>
        <taxon>Micrococcaceae</taxon>
        <taxon>Arthrobacter</taxon>
    </lineage>
</organism>
<sequence length="203" mass="22727">MTPRGTRWYLFDYGMVISTAPAPEDWGLLEQATGFRELEAGTSPYWRRREDFDAGRLTPAQYWESVLGRDAGQAEVDTLEELDAAQWAHLNPRTMGVLETLHSEGANLALLSNMPDGMSRRYSAESPWAQYFSKLYFSGRMGLVKPDRQIFERVVAGLGAAPEDIVFIDDNTQNISMARTMGFRTILHTGGTDLRAELSGLGR</sequence>
<dbReference type="Proteomes" id="UP001206924">
    <property type="component" value="Unassembled WGS sequence"/>
</dbReference>
<keyword evidence="2" id="KW-1185">Reference proteome</keyword>
<evidence type="ECO:0000313" key="1">
    <source>
        <dbReference type="EMBL" id="MCQ1951332.1"/>
    </source>
</evidence>
<dbReference type="NCBIfam" id="TIGR01509">
    <property type="entry name" value="HAD-SF-IA-v3"/>
    <property type="match status" value="1"/>
</dbReference>
<dbReference type="PANTHER" id="PTHR43611">
    <property type="entry name" value="ALPHA-D-GLUCOSE 1-PHOSPHATE PHOSPHATASE"/>
    <property type="match status" value="1"/>
</dbReference>
<dbReference type="NCBIfam" id="TIGR01549">
    <property type="entry name" value="HAD-SF-IA-v1"/>
    <property type="match status" value="1"/>
</dbReference>
<dbReference type="Pfam" id="PF00702">
    <property type="entry name" value="Hydrolase"/>
    <property type="match status" value="1"/>
</dbReference>
<protein>
    <submittedName>
        <fullName evidence="1">HAD family phosphatase</fullName>
    </submittedName>
</protein>
<reference evidence="1 2" key="1">
    <citation type="submission" date="2022-07" db="EMBL/GenBank/DDBJ databases">
        <title>Novel species in genus Arthrobacter.</title>
        <authorList>
            <person name="Liu Y."/>
        </authorList>
    </citation>
    <scope>NUCLEOTIDE SEQUENCE [LARGE SCALE GENOMIC DNA]</scope>
    <source>
        <strain evidence="2">zg-Y859</strain>
    </source>
</reference>